<gene>
    <name evidence="3" type="ORF">OKA04_20120</name>
</gene>
<dbReference type="RefSeq" id="WP_264503009.1">
    <property type="nucleotide sequence ID" value="NZ_JAPDDS010000014.1"/>
</dbReference>
<keyword evidence="2" id="KW-0472">Membrane</keyword>
<evidence type="ECO:0000313" key="3">
    <source>
        <dbReference type="EMBL" id="MCW1887055.1"/>
    </source>
</evidence>
<keyword evidence="2" id="KW-0812">Transmembrane</keyword>
<dbReference type="InterPro" id="IPR036249">
    <property type="entry name" value="Thioredoxin-like_sf"/>
</dbReference>
<name>A0ABT3FU12_9BACT</name>
<dbReference type="SUPFAM" id="SSF52833">
    <property type="entry name" value="Thioredoxin-like"/>
    <property type="match status" value="1"/>
</dbReference>
<evidence type="ECO:0000313" key="4">
    <source>
        <dbReference type="Proteomes" id="UP001207930"/>
    </source>
</evidence>
<accession>A0ABT3FU12</accession>
<protein>
    <submittedName>
        <fullName evidence="3">Thioredoxin family protein</fullName>
    </submittedName>
</protein>
<dbReference type="Gene3D" id="3.40.30.10">
    <property type="entry name" value="Glutaredoxin"/>
    <property type="match status" value="1"/>
</dbReference>
<dbReference type="CDD" id="cd02947">
    <property type="entry name" value="TRX_family"/>
    <property type="match status" value="1"/>
</dbReference>
<sequence>MTSQDRGKWIRWIFTLGLVLAAGGAGLYFALPQEERHAQEQPPAEQVTRDKLDALLATRDKLIIVNMIMSGSSESERLRKLLEKRNAEHPDERIVVMDLHIEDEPELAAKMGVKQDGFMGHLDFYANGKKLDQLVGQTDPSLVEQTIVRLLAGIFQRIDKDWLPQVPGMTRGGGKQASPGQPAGQAH</sequence>
<comment type="caution">
    <text evidence="3">The sequence shown here is derived from an EMBL/GenBank/DDBJ whole genome shotgun (WGS) entry which is preliminary data.</text>
</comment>
<reference evidence="3 4" key="1">
    <citation type="submission" date="2022-10" db="EMBL/GenBank/DDBJ databases">
        <title>Luteolibacter flavescens strain MCCC 1K03193, whole genome shotgun sequencing project.</title>
        <authorList>
            <person name="Zhao G."/>
            <person name="Shen L."/>
        </authorList>
    </citation>
    <scope>NUCLEOTIDE SEQUENCE [LARGE SCALE GENOMIC DNA]</scope>
    <source>
        <strain evidence="3 4">MCCC 1K03193</strain>
    </source>
</reference>
<evidence type="ECO:0000256" key="2">
    <source>
        <dbReference type="SAM" id="Phobius"/>
    </source>
</evidence>
<dbReference type="Proteomes" id="UP001207930">
    <property type="component" value="Unassembled WGS sequence"/>
</dbReference>
<feature type="transmembrane region" description="Helical" evidence="2">
    <location>
        <begin position="12"/>
        <end position="31"/>
    </location>
</feature>
<keyword evidence="4" id="KW-1185">Reference proteome</keyword>
<keyword evidence="2" id="KW-1133">Transmembrane helix</keyword>
<dbReference type="EMBL" id="JAPDDS010000014">
    <property type="protein sequence ID" value="MCW1887055.1"/>
    <property type="molecule type" value="Genomic_DNA"/>
</dbReference>
<proteinExistence type="predicted"/>
<organism evidence="3 4">
    <name type="scientific">Luteolibacter flavescens</name>
    <dbReference type="NCBI Taxonomy" id="1859460"/>
    <lineage>
        <taxon>Bacteria</taxon>
        <taxon>Pseudomonadati</taxon>
        <taxon>Verrucomicrobiota</taxon>
        <taxon>Verrucomicrobiia</taxon>
        <taxon>Verrucomicrobiales</taxon>
        <taxon>Verrucomicrobiaceae</taxon>
        <taxon>Luteolibacter</taxon>
    </lineage>
</organism>
<feature type="region of interest" description="Disordered" evidence="1">
    <location>
        <begin position="165"/>
        <end position="187"/>
    </location>
</feature>
<evidence type="ECO:0000256" key="1">
    <source>
        <dbReference type="SAM" id="MobiDB-lite"/>
    </source>
</evidence>